<evidence type="ECO:0000256" key="9">
    <source>
        <dbReference type="ARBA" id="ARBA00023273"/>
    </source>
</evidence>
<evidence type="ECO:0000256" key="4">
    <source>
        <dbReference type="ARBA" id="ARBA00022692"/>
    </source>
</evidence>
<dbReference type="OrthoDB" id="550113at2759"/>
<sequence length="198" mass="21472">SERVDQLRHSDLINDYVEPRQTWTTREVAMKVHSSFRVLGLFSHGFLAGFAVWNTVVVYQLAGEQLSSLRNLLQQYQKLAGPAQSLSYLLLAISSVSAFDRRVCVCVRVRVYACACAHPDSACSCRLNLARASMALRGFLRLESAALAFFCGQPDLMAPQLRAAGPQALDGRQPGGGAAGGCGLGGGLHTTQHRLHSR</sequence>
<comment type="function">
    <text evidence="10">Component of the transition zone in primary cilia. Required for ciliogenesis.</text>
</comment>
<dbReference type="PANTHER" id="PTHR28388:SF1">
    <property type="entry name" value="TRANSMEMBRANE PROTEIN 237"/>
    <property type="match status" value="1"/>
</dbReference>
<dbReference type="EMBL" id="CAAE01008327">
    <property type="protein sequence ID" value="CAF91286.1"/>
    <property type="molecule type" value="Genomic_DNA"/>
</dbReference>
<reference evidence="12" key="2">
    <citation type="submission" date="2004-02" db="EMBL/GenBank/DDBJ databases">
        <authorList>
            <consortium name="Genoscope"/>
            <consortium name="Whitehead Institute Centre for Genome Research"/>
        </authorList>
    </citation>
    <scope>NUCLEOTIDE SEQUENCE</scope>
</reference>
<dbReference type="Pfam" id="PF15383">
    <property type="entry name" value="TMEM237"/>
    <property type="match status" value="1"/>
</dbReference>
<dbReference type="PANTHER" id="PTHR28388">
    <property type="entry name" value="TRANSMEMBRANE PROTEIN 237"/>
    <property type="match status" value="1"/>
</dbReference>
<keyword evidence="8 11" id="KW-0472">Membrane</keyword>
<comment type="similarity">
    <text evidence="3">Belongs to the TMEM237 family.</text>
</comment>
<keyword evidence="7" id="KW-0969">Cilium</keyword>
<reference evidence="12" key="1">
    <citation type="journal article" date="2004" name="Nature">
        <title>Genome duplication in the teleost fish Tetraodon nigroviridis reveals the early vertebrate proto-karyotype.</title>
        <authorList>
            <person name="Jaillon O."/>
            <person name="Aury J.-M."/>
            <person name="Brunet F."/>
            <person name="Petit J.-L."/>
            <person name="Stange-Thomann N."/>
            <person name="Mauceli E."/>
            <person name="Bouneau L."/>
            <person name="Fischer C."/>
            <person name="Ozouf-Costaz C."/>
            <person name="Bernot A."/>
            <person name="Nicaud S."/>
            <person name="Jaffe D."/>
            <person name="Fisher S."/>
            <person name="Lutfalla G."/>
            <person name="Dossat C."/>
            <person name="Segurens B."/>
            <person name="Dasilva C."/>
            <person name="Salanoubat M."/>
            <person name="Levy M."/>
            <person name="Boudet N."/>
            <person name="Castellano S."/>
            <person name="Anthouard V."/>
            <person name="Jubin C."/>
            <person name="Castelli V."/>
            <person name="Katinka M."/>
            <person name="Vacherie B."/>
            <person name="Biemont C."/>
            <person name="Skalli Z."/>
            <person name="Cattolico L."/>
            <person name="Poulain J."/>
            <person name="De Berardinis V."/>
            <person name="Cruaud C."/>
            <person name="Duprat S."/>
            <person name="Brottier P."/>
            <person name="Coutanceau J.-P."/>
            <person name="Gouzy J."/>
            <person name="Parra G."/>
            <person name="Lardier G."/>
            <person name="Chapple C."/>
            <person name="McKernan K.J."/>
            <person name="McEwan P."/>
            <person name="Bosak S."/>
            <person name="Kellis M."/>
            <person name="Volff J.-N."/>
            <person name="Guigo R."/>
            <person name="Zody M.C."/>
            <person name="Mesirov J."/>
            <person name="Lindblad-Toh K."/>
            <person name="Birren B."/>
            <person name="Nusbaum C."/>
            <person name="Kahn D."/>
            <person name="Robinson-Rechavi M."/>
            <person name="Laudet V."/>
            <person name="Schachter V."/>
            <person name="Quetier F."/>
            <person name="Saurin W."/>
            <person name="Scarpelli C."/>
            <person name="Wincker P."/>
            <person name="Lander E.S."/>
            <person name="Weissenbach J."/>
            <person name="Roest Crollius H."/>
        </authorList>
    </citation>
    <scope>NUCLEOTIDE SEQUENCE [LARGE SCALE GENOMIC DNA]</scope>
</reference>
<dbReference type="GO" id="GO:0060271">
    <property type="term" value="P:cilium assembly"/>
    <property type="evidence" value="ECO:0007669"/>
    <property type="project" value="TreeGrafter"/>
</dbReference>
<protein>
    <submittedName>
        <fullName evidence="12">(spotted green pufferfish) hypothetical protein</fullName>
    </submittedName>
</protein>
<dbReference type="GO" id="GO:0035869">
    <property type="term" value="C:ciliary transition zone"/>
    <property type="evidence" value="ECO:0007669"/>
    <property type="project" value="TreeGrafter"/>
</dbReference>
<evidence type="ECO:0000256" key="1">
    <source>
        <dbReference type="ARBA" id="ARBA00004138"/>
    </source>
</evidence>
<evidence type="ECO:0000313" key="12">
    <source>
        <dbReference type="EMBL" id="CAF91286.1"/>
    </source>
</evidence>
<dbReference type="KEGG" id="tng:GSTEN00005935G001"/>
<feature type="non-terminal residue" evidence="12">
    <location>
        <position position="1"/>
    </location>
</feature>
<keyword evidence="9" id="KW-0966">Cell projection</keyword>
<dbReference type="AlphaFoldDB" id="Q4T746"/>
<keyword evidence="4 11" id="KW-0812">Transmembrane</keyword>
<keyword evidence="5" id="KW-0970">Cilium biogenesis/degradation</keyword>
<evidence type="ECO:0000256" key="6">
    <source>
        <dbReference type="ARBA" id="ARBA00022989"/>
    </source>
</evidence>
<feature type="transmembrane region" description="Helical" evidence="11">
    <location>
        <begin position="79"/>
        <end position="99"/>
    </location>
</feature>
<evidence type="ECO:0000256" key="11">
    <source>
        <dbReference type="SAM" id="Phobius"/>
    </source>
</evidence>
<gene>
    <name evidence="12" type="ORF">GSTENG00005935001</name>
</gene>
<evidence type="ECO:0000256" key="10">
    <source>
        <dbReference type="ARBA" id="ARBA00025631"/>
    </source>
</evidence>
<comment type="caution">
    <text evidence="12">The sequence shown here is derived from an EMBL/GenBank/DDBJ whole genome shotgun (WGS) entry which is preliminary data.</text>
</comment>
<comment type="subcellular location">
    <subcellularLocation>
        <location evidence="1">Cell projection</location>
        <location evidence="1">Cilium</location>
    </subcellularLocation>
    <subcellularLocation>
        <location evidence="2">Membrane</location>
        <topology evidence="2">Multi-pass membrane protein</topology>
    </subcellularLocation>
</comment>
<dbReference type="InterPro" id="IPR029409">
    <property type="entry name" value="TMEM237"/>
</dbReference>
<keyword evidence="6 11" id="KW-1133">Transmembrane helix</keyword>
<evidence type="ECO:0000256" key="5">
    <source>
        <dbReference type="ARBA" id="ARBA00022794"/>
    </source>
</evidence>
<evidence type="ECO:0000256" key="2">
    <source>
        <dbReference type="ARBA" id="ARBA00004141"/>
    </source>
</evidence>
<name>Q4T746_TETNG</name>
<evidence type="ECO:0000256" key="3">
    <source>
        <dbReference type="ARBA" id="ARBA00008783"/>
    </source>
</evidence>
<proteinExistence type="inferred from homology"/>
<feature type="transmembrane region" description="Helical" evidence="11">
    <location>
        <begin position="38"/>
        <end position="59"/>
    </location>
</feature>
<accession>Q4T746</accession>
<evidence type="ECO:0000256" key="7">
    <source>
        <dbReference type="ARBA" id="ARBA00023069"/>
    </source>
</evidence>
<evidence type="ECO:0000256" key="8">
    <source>
        <dbReference type="ARBA" id="ARBA00023136"/>
    </source>
</evidence>
<dbReference type="GO" id="GO:0016020">
    <property type="term" value="C:membrane"/>
    <property type="evidence" value="ECO:0007669"/>
    <property type="project" value="UniProtKB-SubCell"/>
</dbReference>
<organism evidence="12">
    <name type="scientific">Tetraodon nigroviridis</name>
    <name type="common">Spotted green pufferfish</name>
    <name type="synonym">Chelonodon nigroviridis</name>
    <dbReference type="NCBI Taxonomy" id="99883"/>
    <lineage>
        <taxon>Eukaryota</taxon>
        <taxon>Metazoa</taxon>
        <taxon>Chordata</taxon>
        <taxon>Craniata</taxon>
        <taxon>Vertebrata</taxon>
        <taxon>Euteleostomi</taxon>
        <taxon>Actinopterygii</taxon>
        <taxon>Neopterygii</taxon>
        <taxon>Teleostei</taxon>
        <taxon>Neoteleostei</taxon>
        <taxon>Acanthomorphata</taxon>
        <taxon>Eupercaria</taxon>
        <taxon>Tetraodontiformes</taxon>
        <taxon>Tetradontoidea</taxon>
        <taxon>Tetraodontidae</taxon>
        <taxon>Tetraodon</taxon>
    </lineage>
</organism>